<dbReference type="InterPro" id="IPR029068">
    <property type="entry name" value="Glyas_Bleomycin-R_OHBP_Dase"/>
</dbReference>
<feature type="domain" description="Glyoxalase-like" evidence="1">
    <location>
        <begin position="3"/>
        <end position="176"/>
    </location>
</feature>
<dbReference type="Proteomes" id="UP001207742">
    <property type="component" value="Unassembled WGS sequence"/>
</dbReference>
<reference evidence="2 3" key="1">
    <citation type="submission" date="2022-10" db="EMBL/GenBank/DDBJ databases">
        <title>Chitinophaga nivalis PC15 sp. nov., isolated from Pyeongchang county, South Korea.</title>
        <authorList>
            <person name="Trinh H.N."/>
        </authorList>
    </citation>
    <scope>NUCLEOTIDE SEQUENCE [LARGE SCALE GENOMIC DNA]</scope>
    <source>
        <strain evidence="2 3">PC14</strain>
    </source>
</reference>
<comment type="caution">
    <text evidence="2">The sequence shown here is derived from an EMBL/GenBank/DDBJ whole genome shotgun (WGS) entry which is preliminary data.</text>
</comment>
<protein>
    <submittedName>
        <fullName evidence="2">VOC family protein</fullName>
    </submittedName>
</protein>
<accession>A0ABT3IJZ0</accession>
<name>A0ABT3IJZ0_9BACT</name>
<evidence type="ECO:0000313" key="3">
    <source>
        <dbReference type="Proteomes" id="UP001207742"/>
    </source>
</evidence>
<dbReference type="Pfam" id="PF13468">
    <property type="entry name" value="Glyoxalase_3"/>
    <property type="match status" value="1"/>
</dbReference>
<sequence length="216" mass="25171">MRLSHVLFKVRHLHTAVEKLTAAGFNVEYGTRQDKAYNAMIWLADNVFVEIYENPGLPFYVRLYMRWFGYKAIAARMDKWQEVQHGWCEWSVESELADLAREEQLFTAKKVPYKTHIGKRTNTMNQLLSWHLIFPDDYRQPFIMSAYTPDPRPAMISHPNGITAVDQIMAGEEHLDKALYNDLHLDWTKIKLIPGKSGLQTVIFRDSTLRIEDVLG</sequence>
<dbReference type="InterPro" id="IPR025870">
    <property type="entry name" value="Glyoxalase-like_dom"/>
</dbReference>
<dbReference type="RefSeq" id="WP_264729783.1">
    <property type="nucleotide sequence ID" value="NZ_JAPDNR010000001.1"/>
</dbReference>
<organism evidence="2 3">
    <name type="scientific">Chitinophaga nivalis</name>
    <dbReference type="NCBI Taxonomy" id="2991709"/>
    <lineage>
        <taxon>Bacteria</taxon>
        <taxon>Pseudomonadati</taxon>
        <taxon>Bacteroidota</taxon>
        <taxon>Chitinophagia</taxon>
        <taxon>Chitinophagales</taxon>
        <taxon>Chitinophagaceae</taxon>
        <taxon>Chitinophaga</taxon>
    </lineage>
</organism>
<dbReference type="EMBL" id="JAPDNS010000001">
    <property type="protein sequence ID" value="MCW3484264.1"/>
    <property type="molecule type" value="Genomic_DNA"/>
</dbReference>
<proteinExistence type="predicted"/>
<keyword evidence="3" id="KW-1185">Reference proteome</keyword>
<gene>
    <name evidence="2" type="ORF">OL497_10190</name>
</gene>
<evidence type="ECO:0000259" key="1">
    <source>
        <dbReference type="Pfam" id="PF13468"/>
    </source>
</evidence>
<evidence type="ECO:0000313" key="2">
    <source>
        <dbReference type="EMBL" id="MCW3484264.1"/>
    </source>
</evidence>
<dbReference type="Gene3D" id="3.10.180.10">
    <property type="entry name" value="2,3-Dihydroxybiphenyl 1,2-Dioxygenase, domain 1"/>
    <property type="match status" value="1"/>
</dbReference>